<dbReference type="RefSeq" id="XP_029735995.1">
    <property type="nucleotide sequence ID" value="XM_029880135.2"/>
</dbReference>
<comment type="cofactor">
    <cofactor evidence="1">
        <name>Zn(2+)</name>
        <dbReference type="ChEBI" id="CHEBI:29105"/>
    </cofactor>
</comment>
<protein>
    <recommendedName>
        <fullName evidence="6">dihydropyrimidinase</fullName>
        <ecNumber evidence="6">3.5.2.2</ecNumber>
    </recommendedName>
</protein>
<dbReference type="Gene3D" id="2.30.40.10">
    <property type="entry name" value="Urease, subunit C, domain 1"/>
    <property type="match status" value="1"/>
</dbReference>
<dbReference type="SUPFAM" id="SSF51556">
    <property type="entry name" value="Metallo-dependent hydrolases"/>
    <property type="match status" value="1"/>
</dbReference>
<evidence type="ECO:0000256" key="4">
    <source>
        <dbReference type="ARBA" id="ARBA00022801"/>
    </source>
</evidence>
<dbReference type="Proteomes" id="UP000069940">
    <property type="component" value="Unassembled WGS sequence"/>
</dbReference>
<reference evidence="10" key="1">
    <citation type="journal article" date="2015" name="Proc. Natl. Acad. Sci. U.S.A.">
        <title>Genome sequence of the Asian Tiger mosquito, Aedes albopictus, reveals insights into its biology, genetics, and evolution.</title>
        <authorList>
            <person name="Chen X.G."/>
            <person name="Jiang X."/>
            <person name="Gu J."/>
            <person name="Xu M."/>
            <person name="Wu Y."/>
            <person name="Deng Y."/>
            <person name="Zhang C."/>
            <person name="Bonizzoni M."/>
            <person name="Dermauw W."/>
            <person name="Vontas J."/>
            <person name="Armbruster P."/>
            <person name="Huang X."/>
            <person name="Yang Y."/>
            <person name="Zhang H."/>
            <person name="He W."/>
            <person name="Peng H."/>
            <person name="Liu Y."/>
            <person name="Wu K."/>
            <person name="Chen J."/>
            <person name="Lirakis M."/>
            <person name="Topalis P."/>
            <person name="Van Leeuwen T."/>
            <person name="Hall A.B."/>
            <person name="Jiang X."/>
            <person name="Thorpe C."/>
            <person name="Mueller R.L."/>
            <person name="Sun C."/>
            <person name="Waterhouse R.M."/>
            <person name="Yan G."/>
            <person name="Tu Z.J."/>
            <person name="Fang X."/>
            <person name="James A.A."/>
        </authorList>
    </citation>
    <scope>NUCLEOTIDE SEQUENCE [LARGE SCALE GENOMIC DNA]</scope>
    <source>
        <strain evidence="10">Foshan</strain>
    </source>
</reference>
<dbReference type="NCBIfam" id="TIGR02033">
    <property type="entry name" value="D-hydantoinase"/>
    <property type="match status" value="1"/>
</dbReference>
<dbReference type="RefSeq" id="XP_062712912.1">
    <property type="nucleotide sequence ID" value="XM_062856928.1"/>
</dbReference>
<sequence>MAAPVAPVKKVPIHLQSAQNRLYIKRGHVVNHDGMQQADIYIEDGTIRYVGSGADFVVPGGCRTIDATGKMIIPGGIDPHTHFQLEFGGTVAVDDFYQGTKAAVAGGTTTVIDFVIPKKGESLLEAYDTWRARADSKVVCDYGLHVAITWWSKSVRDEMKILCQERGVNSFKCFMAYKGLFQVTDSELYEIFETCKELGAVAQVHAENGDVIAKNVQKLLAAGVTGPEGHELSRTEEVEAEAVNRACVIAHQTNCPLYVVHVMSKSAGIELARARRRYNGVGIYGETLAAALGTDGTHYTDQCWHHAAAHVLSPPLRPDSTTPEFLMKLLAQDDLQTTGSDNCTFNKNQKELGRDDFTKIPNGVNGVEDRMSVVWEKGVQTGLIDPQRFVAITSTNAAKIFNVYPKKGRIAPGSDADVLIWDPKAVRTISAATHHQACDFNIFEGMKCHGVPEYVIVHGRVCVENGLLRVAEGQGSFLETPVNPPFVYDALNGIKNRNGDDKEARNGLQSLDLNQKHEVDVPDTYALPEKYVPGPALSIVSGDSAVSTPHSARGHRPDGTKDMQQSTFSISEEMDTSGNRACIRVKNPPGGKSSGFW</sequence>
<dbReference type="CDD" id="cd01314">
    <property type="entry name" value="D-HYD"/>
    <property type="match status" value="1"/>
</dbReference>
<dbReference type="EnsemblMetazoa" id="AALFPA23_003248.R3489">
    <property type="protein sequence ID" value="AALFPA23_003248.P3489"/>
    <property type="gene ID" value="AALFPA23_003248"/>
</dbReference>
<dbReference type="SUPFAM" id="SSF51338">
    <property type="entry name" value="Composite domain of metallo-dependent hydrolases"/>
    <property type="match status" value="2"/>
</dbReference>
<organism evidence="9 10">
    <name type="scientific">Aedes albopictus</name>
    <name type="common">Asian tiger mosquito</name>
    <name type="synonym">Stegomyia albopicta</name>
    <dbReference type="NCBI Taxonomy" id="7160"/>
    <lineage>
        <taxon>Eukaryota</taxon>
        <taxon>Metazoa</taxon>
        <taxon>Ecdysozoa</taxon>
        <taxon>Arthropoda</taxon>
        <taxon>Hexapoda</taxon>
        <taxon>Insecta</taxon>
        <taxon>Pterygota</taxon>
        <taxon>Neoptera</taxon>
        <taxon>Endopterygota</taxon>
        <taxon>Diptera</taxon>
        <taxon>Nematocera</taxon>
        <taxon>Culicoidea</taxon>
        <taxon>Culicidae</taxon>
        <taxon>Culicinae</taxon>
        <taxon>Aedini</taxon>
        <taxon>Aedes</taxon>
        <taxon>Stegomyia</taxon>
    </lineage>
</organism>
<keyword evidence="3" id="KW-0479">Metal-binding</keyword>
<keyword evidence="10" id="KW-1185">Reference proteome</keyword>
<name>A0ABM1XVE5_AEDAL</name>
<proteinExistence type="inferred from homology"/>
<evidence type="ECO:0000313" key="9">
    <source>
        <dbReference type="EnsemblMetazoa" id="AALFPA23_003248.P3491"/>
    </source>
</evidence>
<comment type="similarity">
    <text evidence="2">Belongs to the metallo-dependent hydrolases superfamily. Hydantoinase/dihydropyrimidinase family.</text>
</comment>
<dbReference type="PANTHER" id="PTHR11647:SF1">
    <property type="entry name" value="COLLAPSIN RESPONSE MEDIATOR PROTEIN"/>
    <property type="match status" value="1"/>
</dbReference>
<evidence type="ECO:0000256" key="5">
    <source>
        <dbReference type="ARBA" id="ARBA00036696"/>
    </source>
</evidence>
<dbReference type="EnsemblMetazoa" id="AALFPA23_003248.R3493">
    <property type="protein sequence ID" value="AALFPA23_003248.P3493"/>
    <property type="gene ID" value="AALFPA23_003248"/>
</dbReference>
<dbReference type="Gene3D" id="3.20.20.140">
    <property type="entry name" value="Metal-dependent hydrolases"/>
    <property type="match status" value="1"/>
</dbReference>
<evidence type="ECO:0000256" key="3">
    <source>
        <dbReference type="ARBA" id="ARBA00022723"/>
    </source>
</evidence>
<accession>A0ABM1XVE5</accession>
<dbReference type="EnsemblMetazoa" id="AALFPA23_003248.R3491">
    <property type="protein sequence ID" value="AALFPA23_003248.P3491"/>
    <property type="gene ID" value="AALFPA23_003248"/>
</dbReference>
<dbReference type="PANTHER" id="PTHR11647">
    <property type="entry name" value="HYDRANTOINASE/DIHYDROPYRIMIDINASE FAMILY MEMBER"/>
    <property type="match status" value="1"/>
</dbReference>
<dbReference type="GeneID" id="109424108"/>
<dbReference type="RefSeq" id="XP_029735996.1">
    <property type="nucleotide sequence ID" value="XM_029880136.2"/>
</dbReference>
<feature type="domain" description="Amidohydrolase-related" evidence="8">
    <location>
        <begin position="71"/>
        <end position="461"/>
    </location>
</feature>
<evidence type="ECO:0000313" key="10">
    <source>
        <dbReference type="Proteomes" id="UP000069940"/>
    </source>
</evidence>
<evidence type="ECO:0000256" key="7">
    <source>
        <dbReference type="SAM" id="MobiDB-lite"/>
    </source>
</evidence>
<dbReference type="InterPro" id="IPR011059">
    <property type="entry name" value="Metal-dep_hydrolase_composite"/>
</dbReference>
<evidence type="ECO:0000256" key="2">
    <source>
        <dbReference type="ARBA" id="ARBA00008829"/>
    </source>
</evidence>
<keyword evidence="4" id="KW-0378">Hydrolase</keyword>
<dbReference type="EC" id="3.5.2.2" evidence="6"/>
<evidence type="ECO:0000256" key="1">
    <source>
        <dbReference type="ARBA" id="ARBA00001947"/>
    </source>
</evidence>
<dbReference type="InterPro" id="IPR011778">
    <property type="entry name" value="Hydantoinase/dihydroPyrase"/>
</dbReference>
<dbReference type="InterPro" id="IPR050378">
    <property type="entry name" value="Metallo-dep_Hydrolases_sf"/>
</dbReference>
<dbReference type="InterPro" id="IPR006680">
    <property type="entry name" value="Amidohydro-rel"/>
</dbReference>
<evidence type="ECO:0000259" key="8">
    <source>
        <dbReference type="Pfam" id="PF01979"/>
    </source>
</evidence>
<feature type="region of interest" description="Disordered" evidence="7">
    <location>
        <begin position="543"/>
        <end position="563"/>
    </location>
</feature>
<comment type="catalytic activity">
    <reaction evidence="5">
        <text>5,6-dihydrouracil + H2O = 3-(carbamoylamino)propanoate + H(+)</text>
        <dbReference type="Rhea" id="RHEA:16121"/>
        <dbReference type="ChEBI" id="CHEBI:11892"/>
        <dbReference type="ChEBI" id="CHEBI:15377"/>
        <dbReference type="ChEBI" id="CHEBI:15378"/>
        <dbReference type="ChEBI" id="CHEBI:15901"/>
        <dbReference type="EC" id="3.5.2.2"/>
    </reaction>
</comment>
<dbReference type="Pfam" id="PF01979">
    <property type="entry name" value="Amidohydro_1"/>
    <property type="match status" value="1"/>
</dbReference>
<evidence type="ECO:0000256" key="6">
    <source>
        <dbReference type="ARBA" id="ARBA00039113"/>
    </source>
</evidence>
<dbReference type="InterPro" id="IPR032466">
    <property type="entry name" value="Metal_Hydrolase"/>
</dbReference>
<reference evidence="9" key="2">
    <citation type="submission" date="2025-05" db="UniProtKB">
        <authorList>
            <consortium name="EnsemblMetazoa"/>
        </authorList>
    </citation>
    <scope>IDENTIFICATION</scope>
    <source>
        <strain evidence="9">Foshan</strain>
    </source>
</reference>